<accession>A0A0B6TQ71</accession>
<dbReference type="PANTHER" id="PTHR34070">
    <property type="entry name" value="ARMADILLO-TYPE FOLD"/>
    <property type="match status" value="1"/>
</dbReference>
<dbReference type="EMBL" id="CP007790">
    <property type="protein sequence ID" value="AJK68364.1"/>
    <property type="molecule type" value="Genomic_DNA"/>
</dbReference>
<reference evidence="1 2" key="1">
    <citation type="submission" date="2014-05" db="EMBL/GenBank/DDBJ databases">
        <title>Complete genome sequence of Corynebacterium marinum DSM 44953.</title>
        <authorList>
            <person name="Schaffert L."/>
            <person name="Albersmeier A."/>
            <person name="Kalinowski J."/>
            <person name="Ruckert C."/>
        </authorList>
    </citation>
    <scope>NUCLEOTIDE SEQUENCE [LARGE SCALE GENOMIC DNA]</scope>
    <source>
        <strain evidence="1 2">DSM 44953</strain>
    </source>
</reference>
<dbReference type="Gene3D" id="1.25.40.290">
    <property type="entry name" value="ARM repeat domains"/>
    <property type="match status" value="1"/>
</dbReference>
<evidence type="ECO:0000313" key="2">
    <source>
        <dbReference type="Proteomes" id="UP000031928"/>
    </source>
</evidence>
<proteinExistence type="predicted"/>
<sequence length="209" mass="23271">MSADFPLIDAALRPLADPARAAGMSAYQRGRFPFLGVPAPARRAAVKEVLRGRRKAVDRELVEACWAAAEREFQYVACDHLRDAPLREGDVPWLRSLVVRKSWWDTVDALAKPVGRAATAAQMRAWADDGDMWVRRAAILHQLGRREATDTGLLAGIILVNLGSGDFFIDKAIGWALREYSKTDPGWVRGFLTEHEVSALTRREGSKYL</sequence>
<keyword evidence="2" id="KW-1185">Reference proteome</keyword>
<dbReference type="Pfam" id="PF08713">
    <property type="entry name" value="DNA_alkylation"/>
    <property type="match status" value="1"/>
</dbReference>
<evidence type="ECO:0008006" key="3">
    <source>
        <dbReference type="Google" id="ProtNLM"/>
    </source>
</evidence>
<dbReference type="STRING" id="1224162.B840_03715"/>
<dbReference type="HOGENOM" id="CLU_079880_1_1_11"/>
<dbReference type="InterPro" id="IPR016024">
    <property type="entry name" value="ARM-type_fold"/>
</dbReference>
<dbReference type="RefSeq" id="WP_042621018.1">
    <property type="nucleotide sequence ID" value="NZ_CP007790.1"/>
</dbReference>
<protein>
    <recommendedName>
        <fullName evidence="3">DNA alkylation repair enzyme</fullName>
    </recommendedName>
</protein>
<gene>
    <name evidence="1" type="ORF">B840_03715</name>
</gene>
<name>A0A0B6TQ71_9CORY</name>
<dbReference type="AlphaFoldDB" id="A0A0B6TQ71"/>
<dbReference type="SUPFAM" id="SSF48371">
    <property type="entry name" value="ARM repeat"/>
    <property type="match status" value="1"/>
</dbReference>
<evidence type="ECO:0000313" key="1">
    <source>
        <dbReference type="EMBL" id="AJK68364.1"/>
    </source>
</evidence>
<organism evidence="1 2">
    <name type="scientific">Corynebacterium marinum DSM 44953</name>
    <dbReference type="NCBI Taxonomy" id="1224162"/>
    <lineage>
        <taxon>Bacteria</taxon>
        <taxon>Bacillati</taxon>
        <taxon>Actinomycetota</taxon>
        <taxon>Actinomycetes</taxon>
        <taxon>Mycobacteriales</taxon>
        <taxon>Corynebacteriaceae</taxon>
        <taxon>Corynebacterium</taxon>
    </lineage>
</organism>
<dbReference type="Proteomes" id="UP000031928">
    <property type="component" value="Chromosome"/>
</dbReference>
<dbReference type="PANTHER" id="PTHR34070:SF1">
    <property type="entry name" value="DNA ALKYLATION REPAIR PROTEIN"/>
    <property type="match status" value="1"/>
</dbReference>
<dbReference type="CDD" id="cd07064">
    <property type="entry name" value="AlkD_like_1"/>
    <property type="match status" value="1"/>
</dbReference>
<dbReference type="InterPro" id="IPR014825">
    <property type="entry name" value="DNA_alkylation"/>
</dbReference>
<dbReference type="Gene3D" id="1.20.1660.10">
    <property type="entry name" value="Hypothetical protein (EF3068)"/>
    <property type="match status" value="1"/>
</dbReference>
<dbReference type="KEGG" id="cmq:B840_03715"/>